<dbReference type="AlphaFoldDB" id="A0A9W7E3W2"/>
<sequence>KYEGLVAYKRFFEEGGGDEELRRYYREMDERDGGLVNLLREHSDASDEVLEAVGGWYSAYKDEEDRGY</sequence>
<feature type="non-terminal residue" evidence="1">
    <location>
        <position position="1"/>
    </location>
</feature>
<gene>
    <name evidence="1" type="ORF">TrRE_jg9840</name>
</gene>
<evidence type="ECO:0000313" key="2">
    <source>
        <dbReference type="Proteomes" id="UP001165082"/>
    </source>
</evidence>
<evidence type="ECO:0000313" key="1">
    <source>
        <dbReference type="EMBL" id="GMH65222.1"/>
    </source>
</evidence>
<comment type="caution">
    <text evidence="1">The sequence shown here is derived from an EMBL/GenBank/DDBJ whole genome shotgun (WGS) entry which is preliminary data.</text>
</comment>
<organism evidence="1 2">
    <name type="scientific">Triparma retinervis</name>
    <dbReference type="NCBI Taxonomy" id="2557542"/>
    <lineage>
        <taxon>Eukaryota</taxon>
        <taxon>Sar</taxon>
        <taxon>Stramenopiles</taxon>
        <taxon>Ochrophyta</taxon>
        <taxon>Bolidophyceae</taxon>
        <taxon>Parmales</taxon>
        <taxon>Triparmaceae</taxon>
        <taxon>Triparma</taxon>
    </lineage>
</organism>
<reference evidence="1" key="1">
    <citation type="submission" date="2022-07" db="EMBL/GenBank/DDBJ databases">
        <title>Genome analysis of Parmales, a sister group of diatoms, reveals the evolutionary specialization of diatoms from phago-mixotrophs to photoautotrophs.</title>
        <authorList>
            <person name="Ban H."/>
            <person name="Sato S."/>
            <person name="Yoshikawa S."/>
            <person name="Kazumasa Y."/>
            <person name="Nakamura Y."/>
            <person name="Ichinomiya M."/>
            <person name="Saitoh K."/>
            <person name="Sato N."/>
            <person name="Blanc-Mathieu R."/>
            <person name="Endo H."/>
            <person name="Kuwata A."/>
            <person name="Ogata H."/>
        </authorList>
    </citation>
    <scope>NUCLEOTIDE SEQUENCE</scope>
</reference>
<proteinExistence type="predicted"/>
<protein>
    <submittedName>
        <fullName evidence="1">Uncharacterized protein</fullName>
    </submittedName>
</protein>
<dbReference type="EMBL" id="BRXZ01001203">
    <property type="protein sequence ID" value="GMH65222.1"/>
    <property type="molecule type" value="Genomic_DNA"/>
</dbReference>
<dbReference type="Proteomes" id="UP001165082">
    <property type="component" value="Unassembled WGS sequence"/>
</dbReference>
<keyword evidence="2" id="KW-1185">Reference proteome</keyword>
<dbReference type="OrthoDB" id="10656437at2759"/>
<accession>A0A9W7E3W2</accession>
<name>A0A9W7E3W2_9STRA</name>